<feature type="domain" description="DUF7973" evidence="2">
    <location>
        <begin position="4"/>
        <end position="158"/>
    </location>
</feature>
<dbReference type="PATRIC" id="fig|42256.3.peg.3067"/>
<reference evidence="4" key="2">
    <citation type="submission" date="2023-11" db="EMBL/GenBank/DDBJ databases">
        <title>MicrobeMod: A computational toolkit for identifying prokaryotic methylation and restriction-modification with nanopore sequencing.</title>
        <authorList>
            <person name="Crits-Christoph A."/>
            <person name="Kang S.C."/>
            <person name="Lee H."/>
            <person name="Ostrov N."/>
        </authorList>
    </citation>
    <scope>NUCLEOTIDE SEQUENCE</scope>
    <source>
        <strain evidence="4">ATCC 51242</strain>
    </source>
</reference>
<protein>
    <recommendedName>
        <fullName evidence="2">DUF7973 domain-containing protein</fullName>
    </recommendedName>
</protein>
<keyword evidence="1" id="KW-0812">Transmembrane</keyword>
<keyword evidence="1" id="KW-1133">Transmembrane helix</keyword>
<dbReference type="InterPro" id="IPR058279">
    <property type="entry name" value="DUF7973"/>
</dbReference>
<evidence type="ECO:0000313" key="5">
    <source>
        <dbReference type="Proteomes" id="UP000025229"/>
    </source>
</evidence>
<feature type="transmembrane region" description="Helical" evidence="1">
    <location>
        <begin position="59"/>
        <end position="78"/>
    </location>
</feature>
<accession>A0A023X781</accession>
<feature type="transmembrane region" description="Helical" evidence="1">
    <location>
        <begin position="28"/>
        <end position="47"/>
    </location>
</feature>
<feature type="transmembrane region" description="Helical" evidence="1">
    <location>
        <begin position="263"/>
        <end position="285"/>
    </location>
</feature>
<dbReference type="AlphaFoldDB" id="A0A023X781"/>
<sequence length="318" mass="31586">MEFSVLLLLAAFGGGLFGAAIGGQPAFIFTGFMVFIGIGTALAGVEYDFLGNVAFGPVFGPHVAFGGAVAAAAYAARVGDLDSGRDIASPVAGMGKPGALVVGGVFGAGAYVVKTALDAVLVVPGDAGLFYTDTVALTVGISAVVARLAFGKTGLFGSVSVEANERGRFFPGGEQVWVIHQQGFAQASVLGVGTGLLGGFIVASMAQINPDSLAFSANLGFGIAAASLIVLQFGFNGPVTHHMILPGGLAAAAVLASGGPDVAAIIAAAVAGVAGALLGEVYSRLFLIHGDTHIDPPALAIFTMTTVIVLFRVAFGAV</sequence>
<reference evidence="3 5" key="1">
    <citation type="submission" date="2014-03" db="EMBL/GenBank/DDBJ databases">
        <title>Complete genome sequence of the Radio-Resistant Rubrobacter radiotolerans RSPS-4.</title>
        <authorList>
            <person name="Egas C.C."/>
            <person name="Barroso C.C."/>
            <person name="Froufe H.J.C."/>
            <person name="Pacheco J.J."/>
            <person name="Albuquerque L.L."/>
            <person name="da Costa M.M.S."/>
        </authorList>
    </citation>
    <scope>NUCLEOTIDE SEQUENCE [LARGE SCALE GENOMIC DNA]</scope>
    <source>
        <strain evidence="3 5">RSPS-4</strain>
        <plasmid evidence="3 5">2</plasmid>
    </source>
</reference>
<evidence type="ECO:0000259" key="2">
    <source>
        <dbReference type="Pfam" id="PF25928"/>
    </source>
</evidence>
<keyword evidence="1" id="KW-0472">Membrane</keyword>
<feature type="transmembrane region" description="Helical" evidence="1">
    <location>
        <begin position="213"/>
        <end position="233"/>
    </location>
</feature>
<keyword evidence="5" id="KW-1185">Reference proteome</keyword>
<dbReference type="Proteomes" id="UP001281130">
    <property type="component" value="Unassembled WGS sequence"/>
</dbReference>
<dbReference type="eggNOG" id="ENOG502ZYP7">
    <property type="taxonomic scope" value="Bacteria"/>
</dbReference>
<organism evidence="3 5">
    <name type="scientific">Rubrobacter radiotolerans</name>
    <name type="common">Arthrobacter radiotolerans</name>
    <dbReference type="NCBI Taxonomy" id="42256"/>
    <lineage>
        <taxon>Bacteria</taxon>
        <taxon>Bacillati</taxon>
        <taxon>Actinomycetota</taxon>
        <taxon>Rubrobacteria</taxon>
        <taxon>Rubrobacterales</taxon>
        <taxon>Rubrobacteraceae</taxon>
        <taxon>Rubrobacter</taxon>
    </lineage>
</organism>
<feature type="domain" description="DUF7973" evidence="2">
    <location>
        <begin position="175"/>
        <end position="312"/>
    </location>
</feature>
<dbReference type="HOGENOM" id="CLU_077325_0_0_11"/>
<feature type="transmembrane region" description="Helical" evidence="1">
    <location>
        <begin position="129"/>
        <end position="150"/>
    </location>
</feature>
<feature type="transmembrane region" description="Helical" evidence="1">
    <location>
        <begin position="184"/>
        <end position="206"/>
    </location>
</feature>
<feature type="transmembrane region" description="Helical" evidence="1">
    <location>
        <begin position="297"/>
        <end position="315"/>
    </location>
</feature>
<dbReference type="KEGG" id="rrd:RradSPS_3019"/>
<dbReference type="Proteomes" id="UP000025229">
    <property type="component" value="Plasmid 2"/>
</dbReference>
<dbReference type="Pfam" id="PF25928">
    <property type="entry name" value="DUF7973"/>
    <property type="match status" value="2"/>
</dbReference>
<evidence type="ECO:0000256" key="1">
    <source>
        <dbReference type="SAM" id="Phobius"/>
    </source>
</evidence>
<keyword evidence="3" id="KW-0614">Plasmid</keyword>
<evidence type="ECO:0000313" key="3">
    <source>
        <dbReference type="EMBL" id="AHY48302.1"/>
    </source>
</evidence>
<proteinExistence type="predicted"/>
<evidence type="ECO:0000313" key="4">
    <source>
        <dbReference type="EMBL" id="MDX5895575.1"/>
    </source>
</evidence>
<dbReference type="EMBL" id="CP007516">
    <property type="protein sequence ID" value="AHY48302.1"/>
    <property type="molecule type" value="Genomic_DNA"/>
</dbReference>
<geneLocation type="plasmid" evidence="3">
    <name>2</name>
</geneLocation>
<name>A0A023X781_RUBRA</name>
<dbReference type="RefSeq" id="WP_041339059.1">
    <property type="nucleotide sequence ID" value="NZ_CP007516.1"/>
</dbReference>
<gene>
    <name evidence="3" type="ORF">RradSPS_3019</name>
    <name evidence="4" type="ORF">SIL72_16215</name>
</gene>
<feature type="transmembrane region" description="Helical" evidence="1">
    <location>
        <begin position="98"/>
        <end position="117"/>
    </location>
</feature>
<dbReference type="EMBL" id="JAWXXX010000003">
    <property type="protein sequence ID" value="MDX5895575.1"/>
    <property type="molecule type" value="Genomic_DNA"/>
</dbReference>
<feature type="transmembrane region" description="Helical" evidence="1">
    <location>
        <begin position="239"/>
        <end position="256"/>
    </location>
</feature>
<dbReference type="OrthoDB" id="4484645at2"/>